<dbReference type="AlphaFoldDB" id="A0A934PY88"/>
<name>A0A934PY88_9SPHI</name>
<proteinExistence type="predicted"/>
<evidence type="ECO:0000313" key="2">
    <source>
        <dbReference type="Proteomes" id="UP000613193"/>
    </source>
</evidence>
<protein>
    <submittedName>
        <fullName evidence="1">Uncharacterized protein</fullName>
    </submittedName>
</protein>
<sequence length="88" mass="10216">MLKFTTDPKMETKKQKKKCPHCQRGVLAHRAPRPVLMKATLFWLPIKRYECNSCYKKTYIYGSVWEDVVVTDANNKGNAGKQVRQQNA</sequence>
<evidence type="ECO:0000313" key="1">
    <source>
        <dbReference type="EMBL" id="MBK0381223.1"/>
    </source>
</evidence>
<reference evidence="1" key="1">
    <citation type="submission" date="2020-12" db="EMBL/GenBank/DDBJ databases">
        <title>Bacterial novel species Mucilaginibacter sp. SD-g isolated from soil.</title>
        <authorList>
            <person name="Jung H.-Y."/>
        </authorList>
    </citation>
    <scope>NUCLEOTIDE SEQUENCE</scope>
    <source>
        <strain evidence="1">SD-g</strain>
    </source>
</reference>
<dbReference type="Proteomes" id="UP000613193">
    <property type="component" value="Unassembled WGS sequence"/>
</dbReference>
<dbReference type="EMBL" id="JAEHFW010000004">
    <property type="protein sequence ID" value="MBK0381223.1"/>
    <property type="molecule type" value="Genomic_DNA"/>
</dbReference>
<gene>
    <name evidence="1" type="ORF">I5M19_18015</name>
</gene>
<accession>A0A934PY88</accession>
<comment type="caution">
    <text evidence="1">The sequence shown here is derived from an EMBL/GenBank/DDBJ whole genome shotgun (WGS) entry which is preliminary data.</text>
</comment>
<keyword evidence="2" id="KW-1185">Reference proteome</keyword>
<organism evidence="1 2">
    <name type="scientific">Mucilaginibacter segetis</name>
    <dbReference type="NCBI Taxonomy" id="2793071"/>
    <lineage>
        <taxon>Bacteria</taxon>
        <taxon>Pseudomonadati</taxon>
        <taxon>Bacteroidota</taxon>
        <taxon>Sphingobacteriia</taxon>
        <taxon>Sphingobacteriales</taxon>
        <taxon>Sphingobacteriaceae</taxon>
        <taxon>Mucilaginibacter</taxon>
    </lineage>
</organism>